<dbReference type="EMBL" id="JACHON010000001">
    <property type="protein sequence ID" value="MBB6511713.1"/>
    <property type="molecule type" value="Genomic_DNA"/>
</dbReference>
<organism evidence="3 4">
    <name type="scientific">Gracilibacillus halotolerans</name>
    <dbReference type="NCBI Taxonomy" id="74386"/>
    <lineage>
        <taxon>Bacteria</taxon>
        <taxon>Bacillati</taxon>
        <taxon>Bacillota</taxon>
        <taxon>Bacilli</taxon>
        <taxon>Bacillales</taxon>
        <taxon>Bacillaceae</taxon>
        <taxon>Gracilibacillus</taxon>
    </lineage>
</organism>
<keyword evidence="1" id="KW-0238">DNA-binding</keyword>
<dbReference type="InterPro" id="IPR036388">
    <property type="entry name" value="WH-like_DNA-bd_sf"/>
</dbReference>
<dbReference type="InterPro" id="IPR011991">
    <property type="entry name" value="ArsR-like_HTH"/>
</dbReference>
<evidence type="ECO:0000256" key="1">
    <source>
        <dbReference type="ARBA" id="ARBA00023125"/>
    </source>
</evidence>
<dbReference type="InterPro" id="IPR001845">
    <property type="entry name" value="HTH_ArsR_DNA-bd_dom"/>
</dbReference>
<dbReference type="GO" id="GO:0003677">
    <property type="term" value="F:DNA binding"/>
    <property type="evidence" value="ECO:0007669"/>
    <property type="project" value="UniProtKB-KW"/>
</dbReference>
<accession>A0A841RJ91</accession>
<dbReference type="GO" id="GO:0003700">
    <property type="term" value="F:DNA-binding transcription factor activity"/>
    <property type="evidence" value="ECO:0007669"/>
    <property type="project" value="InterPro"/>
</dbReference>
<dbReference type="PANTHER" id="PTHR38600">
    <property type="entry name" value="TRANSCRIPTIONAL REGULATORY PROTEIN"/>
    <property type="match status" value="1"/>
</dbReference>
<dbReference type="PROSITE" id="PS50987">
    <property type="entry name" value="HTH_ARSR_2"/>
    <property type="match status" value="1"/>
</dbReference>
<dbReference type="RefSeq" id="WP_184244187.1">
    <property type="nucleotide sequence ID" value="NZ_BAAACU010000022.1"/>
</dbReference>
<dbReference type="PANTHER" id="PTHR38600:SF1">
    <property type="entry name" value="TRANSCRIPTIONAL REGULATORY PROTEIN"/>
    <property type="match status" value="1"/>
</dbReference>
<evidence type="ECO:0000313" key="3">
    <source>
        <dbReference type="EMBL" id="MBB6511713.1"/>
    </source>
</evidence>
<name>A0A841RJ91_9BACI</name>
<dbReference type="Proteomes" id="UP000572212">
    <property type="component" value="Unassembled WGS sequence"/>
</dbReference>
<dbReference type="Gene3D" id="1.10.10.10">
    <property type="entry name" value="Winged helix-like DNA-binding domain superfamily/Winged helix DNA-binding domain"/>
    <property type="match status" value="1"/>
</dbReference>
<gene>
    <name evidence="3" type="ORF">GGQ92_000480</name>
</gene>
<keyword evidence="4" id="KW-1185">Reference proteome</keyword>
<dbReference type="Pfam" id="PF01022">
    <property type="entry name" value="HTH_5"/>
    <property type="match status" value="1"/>
</dbReference>
<dbReference type="PIRSF" id="PIRSF030050">
    <property type="entry name" value="UCP030050_HTH"/>
    <property type="match status" value="1"/>
</dbReference>
<dbReference type="SMART" id="SM00418">
    <property type="entry name" value="HTH_ARSR"/>
    <property type="match status" value="1"/>
</dbReference>
<dbReference type="SUPFAM" id="SSF46785">
    <property type="entry name" value="Winged helix' DNA-binding domain"/>
    <property type="match status" value="1"/>
</dbReference>
<sequence>MQLEIDKSYLPVYEALASEVRLEIIQLLSKNKMNLKELANELGISSPIVKKHVEKLETAGIIKTEKIPGKSGIQRISILKVDHIEINFPKKIYHSFATYETYIPVGHYIDYHVVPTCGIATGKDFIGPVDDPKYFMDPKRVDAGILWFTQGFVEYKTPNFLKEEDKLQQLDFSFEISSEFPFSNSIWPSDITFYLNDIELGTWISPGDFADTRGKYTPDWWPHNVNQYGLLKTVRVTSHGTYIDGDPISTITIQDLNSNTDVWKLRFEVKEDAKHVGGLTLFGKGFGNHDQDIKFKLYYI</sequence>
<feature type="domain" description="HTH arsR-type" evidence="2">
    <location>
        <begin position="1"/>
        <end position="99"/>
    </location>
</feature>
<protein>
    <submittedName>
        <fullName evidence="3">Putative transcriptional regulator</fullName>
    </submittedName>
</protein>
<dbReference type="InterPro" id="IPR016943">
    <property type="entry name" value="UCP030050_HTH"/>
</dbReference>
<reference evidence="3 4" key="1">
    <citation type="submission" date="2020-08" db="EMBL/GenBank/DDBJ databases">
        <title>Genomic Encyclopedia of Type Strains, Phase IV (KMG-IV): sequencing the most valuable type-strain genomes for metagenomic binning, comparative biology and taxonomic classification.</title>
        <authorList>
            <person name="Goeker M."/>
        </authorList>
    </citation>
    <scope>NUCLEOTIDE SEQUENCE [LARGE SCALE GENOMIC DNA]</scope>
    <source>
        <strain evidence="3 4">DSM 11805</strain>
    </source>
</reference>
<proteinExistence type="predicted"/>
<dbReference type="InterPro" id="IPR036390">
    <property type="entry name" value="WH_DNA-bd_sf"/>
</dbReference>
<evidence type="ECO:0000259" key="2">
    <source>
        <dbReference type="PROSITE" id="PS50987"/>
    </source>
</evidence>
<dbReference type="CDD" id="cd00090">
    <property type="entry name" value="HTH_ARSR"/>
    <property type="match status" value="1"/>
</dbReference>
<dbReference type="AlphaFoldDB" id="A0A841RJ91"/>
<evidence type="ECO:0000313" key="4">
    <source>
        <dbReference type="Proteomes" id="UP000572212"/>
    </source>
</evidence>
<comment type="caution">
    <text evidence="3">The sequence shown here is derived from an EMBL/GenBank/DDBJ whole genome shotgun (WGS) entry which is preliminary data.</text>
</comment>